<organism evidence="1 2">
    <name type="scientific">Neobacillus ginsengisoli</name>
    <dbReference type="NCBI Taxonomy" id="904295"/>
    <lineage>
        <taxon>Bacteria</taxon>
        <taxon>Bacillati</taxon>
        <taxon>Bacillota</taxon>
        <taxon>Bacilli</taxon>
        <taxon>Bacillales</taxon>
        <taxon>Bacillaceae</taxon>
        <taxon>Neobacillus</taxon>
    </lineage>
</organism>
<dbReference type="EMBL" id="JAUSTW010000013">
    <property type="protein sequence ID" value="MDQ0201895.1"/>
    <property type="molecule type" value="Genomic_DNA"/>
</dbReference>
<comment type="caution">
    <text evidence="1">The sequence shown here is derived from an EMBL/GenBank/DDBJ whole genome shotgun (WGS) entry which is preliminary data.</text>
</comment>
<proteinExistence type="predicted"/>
<dbReference type="Proteomes" id="UP001224122">
    <property type="component" value="Unassembled WGS sequence"/>
</dbReference>
<gene>
    <name evidence="1" type="ORF">J2S10_005106</name>
</gene>
<sequence length="72" mass="7778">MAKTLELQFVTEFGKTARLTVDNPKEPVNEAVVKQSMADIIASDIINTAGGNLVSAQGARIVERNITDYELA</sequence>
<keyword evidence="2" id="KW-1185">Reference proteome</keyword>
<evidence type="ECO:0000313" key="1">
    <source>
        <dbReference type="EMBL" id="MDQ0201895.1"/>
    </source>
</evidence>
<dbReference type="Pfam" id="PF11148">
    <property type="entry name" value="DUF2922"/>
    <property type="match status" value="1"/>
</dbReference>
<dbReference type="RefSeq" id="WP_307413629.1">
    <property type="nucleotide sequence ID" value="NZ_JAUSTW010000013.1"/>
</dbReference>
<evidence type="ECO:0008006" key="3">
    <source>
        <dbReference type="Google" id="ProtNLM"/>
    </source>
</evidence>
<reference evidence="1 2" key="1">
    <citation type="submission" date="2023-07" db="EMBL/GenBank/DDBJ databases">
        <title>Genomic Encyclopedia of Type Strains, Phase IV (KMG-IV): sequencing the most valuable type-strain genomes for metagenomic binning, comparative biology and taxonomic classification.</title>
        <authorList>
            <person name="Goeker M."/>
        </authorList>
    </citation>
    <scope>NUCLEOTIDE SEQUENCE [LARGE SCALE GENOMIC DNA]</scope>
    <source>
        <strain evidence="1 2">DSM 27594</strain>
    </source>
</reference>
<dbReference type="InterPro" id="IPR021321">
    <property type="entry name" value="DUF2922"/>
</dbReference>
<accession>A0ABT9Y255</accession>
<evidence type="ECO:0000313" key="2">
    <source>
        <dbReference type="Proteomes" id="UP001224122"/>
    </source>
</evidence>
<name>A0ABT9Y255_9BACI</name>
<protein>
    <recommendedName>
        <fullName evidence="3">DUF2922 domain-containing protein</fullName>
    </recommendedName>
</protein>